<organism evidence="1 2">
    <name type="scientific">Candidatus Clostridium radicumherbarum</name>
    <dbReference type="NCBI Taxonomy" id="3381662"/>
    <lineage>
        <taxon>Bacteria</taxon>
        <taxon>Bacillati</taxon>
        <taxon>Bacillota</taxon>
        <taxon>Clostridia</taxon>
        <taxon>Eubacteriales</taxon>
        <taxon>Clostridiaceae</taxon>
        <taxon>Clostridium</taxon>
    </lineage>
</organism>
<evidence type="ECO:0000313" key="1">
    <source>
        <dbReference type="EMBL" id="MFL0268636.1"/>
    </source>
</evidence>
<name>A0ABW8TTS8_9CLOT</name>
<dbReference type="Proteomes" id="UP001623661">
    <property type="component" value="Unassembled WGS sequence"/>
</dbReference>
<dbReference type="SUPFAM" id="SSF51197">
    <property type="entry name" value="Clavaminate synthase-like"/>
    <property type="match status" value="1"/>
</dbReference>
<dbReference type="NCBIfam" id="TIGR00022">
    <property type="entry name" value="YhcH/YjgK/YiaL family protein"/>
    <property type="match status" value="1"/>
</dbReference>
<sequence>MKKVKVKEVIELIFANIKDVQRYENLNINFIKAFKFLNREGLNELLPGKYEIDGDHVYALVQEYETKELDNVKYEAHQKYIDIQYMVYGQEMVGYCNIDNLTTSTPYNRESDYILLDGDGEMLLLRSKEFFVFFPEDAHLPGIKAAEKLKVKKVVIKVRI</sequence>
<gene>
    <name evidence="1" type="ORF">ACJDUH_11095</name>
</gene>
<accession>A0ABW8TTS8</accession>
<evidence type="ECO:0000313" key="2">
    <source>
        <dbReference type="Proteomes" id="UP001623661"/>
    </source>
</evidence>
<comment type="caution">
    <text evidence="1">The sequence shown here is derived from an EMBL/GenBank/DDBJ whole genome shotgun (WGS) entry which is preliminary data.</text>
</comment>
<dbReference type="Pfam" id="PF04074">
    <property type="entry name" value="DUF386"/>
    <property type="match status" value="1"/>
</dbReference>
<reference evidence="1 2" key="1">
    <citation type="submission" date="2024-11" db="EMBL/GenBank/DDBJ databases">
        <authorList>
            <person name="Heng Y.C."/>
            <person name="Lim A.C.H."/>
            <person name="Lee J.K.Y."/>
            <person name="Kittelmann S."/>
        </authorList>
    </citation>
    <scope>NUCLEOTIDE SEQUENCE [LARGE SCALE GENOMIC DNA]</scope>
    <source>
        <strain evidence="1 2">WILCCON 0202</strain>
    </source>
</reference>
<dbReference type="InterPro" id="IPR037012">
    <property type="entry name" value="NanQ/TabA/YiaL_sf"/>
</dbReference>
<proteinExistence type="predicted"/>
<protein>
    <submittedName>
        <fullName evidence="1">YhcH/YjgK/YiaL family protein</fullName>
    </submittedName>
</protein>
<dbReference type="RefSeq" id="WP_406765262.1">
    <property type="nucleotide sequence ID" value="NZ_JBJHZY010000002.1"/>
</dbReference>
<keyword evidence="2" id="KW-1185">Reference proteome</keyword>
<dbReference type="PANTHER" id="PTHR34986:SF1">
    <property type="entry name" value="PROTEIN YIAL"/>
    <property type="match status" value="1"/>
</dbReference>
<dbReference type="EMBL" id="JBJHZY010000002">
    <property type="protein sequence ID" value="MFL0268636.1"/>
    <property type="molecule type" value="Genomic_DNA"/>
</dbReference>
<dbReference type="InterPro" id="IPR004375">
    <property type="entry name" value="NanQ/TabA/YiaL"/>
</dbReference>
<dbReference type="PANTHER" id="PTHR34986">
    <property type="entry name" value="EVOLVED BETA-GALACTOSIDASE SUBUNIT BETA"/>
    <property type="match status" value="1"/>
</dbReference>
<dbReference type="Gene3D" id="2.60.120.370">
    <property type="entry name" value="YhcH/YjgK/YiaL"/>
    <property type="match status" value="1"/>
</dbReference>